<dbReference type="SUPFAM" id="SSF51735">
    <property type="entry name" value="NAD(P)-binding Rossmann-fold domains"/>
    <property type="match status" value="1"/>
</dbReference>
<dbReference type="GO" id="GO:0016491">
    <property type="term" value="F:oxidoreductase activity"/>
    <property type="evidence" value="ECO:0007669"/>
    <property type="project" value="UniProtKB-KW"/>
</dbReference>
<name>A0A9P8VZG1_9HYPO</name>
<proteinExistence type="predicted"/>
<protein>
    <submittedName>
        <fullName evidence="2">Uncharacterized protein</fullName>
    </submittedName>
</protein>
<keyword evidence="3" id="KW-1185">Reference proteome</keyword>
<keyword evidence="1" id="KW-0560">Oxidoreductase</keyword>
<dbReference type="InterPro" id="IPR002347">
    <property type="entry name" value="SDR_fam"/>
</dbReference>
<dbReference type="Pfam" id="PF00106">
    <property type="entry name" value="adh_short"/>
    <property type="match status" value="1"/>
</dbReference>
<accession>A0A9P8VZG1</accession>
<dbReference type="InterPro" id="IPR052228">
    <property type="entry name" value="Sec_Metab_Biosynth_Oxidored"/>
</dbReference>
<dbReference type="PANTHER" id="PTHR47534:SF3">
    <property type="entry name" value="ALCOHOL DEHYDROGENASE-LIKE C-TERMINAL DOMAIN-CONTAINING PROTEIN"/>
    <property type="match status" value="1"/>
</dbReference>
<dbReference type="Gene3D" id="3.40.50.720">
    <property type="entry name" value="NAD(P)-binding Rossmann-like Domain"/>
    <property type="match status" value="1"/>
</dbReference>
<evidence type="ECO:0000256" key="1">
    <source>
        <dbReference type="ARBA" id="ARBA00023002"/>
    </source>
</evidence>
<comment type="caution">
    <text evidence="2">The sequence shown here is derived from an EMBL/GenBank/DDBJ whole genome shotgun (WGS) entry which is preliminary data.</text>
</comment>
<dbReference type="EMBL" id="JAGPYM010000019">
    <property type="protein sequence ID" value="KAH6884864.1"/>
    <property type="molecule type" value="Genomic_DNA"/>
</dbReference>
<organism evidence="2 3">
    <name type="scientific">Thelonectria olida</name>
    <dbReference type="NCBI Taxonomy" id="1576542"/>
    <lineage>
        <taxon>Eukaryota</taxon>
        <taxon>Fungi</taxon>
        <taxon>Dikarya</taxon>
        <taxon>Ascomycota</taxon>
        <taxon>Pezizomycotina</taxon>
        <taxon>Sordariomycetes</taxon>
        <taxon>Hypocreomycetidae</taxon>
        <taxon>Hypocreales</taxon>
        <taxon>Nectriaceae</taxon>
        <taxon>Thelonectria</taxon>
    </lineage>
</organism>
<dbReference type="OrthoDB" id="2898509at2759"/>
<dbReference type="PANTHER" id="PTHR47534">
    <property type="entry name" value="YALI0E05731P"/>
    <property type="match status" value="1"/>
</dbReference>
<gene>
    <name evidence="2" type="ORF">B0T10DRAFT_539774</name>
</gene>
<sequence length="334" mass="35996">MVSISTVKAANAQLPTILPNNLVAVFIGATSGIGLSALQQFVIATDSKQPRVYIVGRSASAAAPVIADLRQSNSSAEISFIEQDISLVGNVDKVVDEVKRHEEKLDFLFVSPGFIPFDGRRETSEGLEPSMTTRYYSRARAVQLLIPLLNQSANPHVTTILAGGQEAPLLEDDLDLAKPGNFSIVRSSVHSATMLTLFLERLASENPKISFVHAFPGLTSTPLLTRGSSGIVSVLLRWIFVPIVTSLFAYPVKDVGAKTLFYATNARFSVAETAALNTPLPEGLPKADQTAGGIFLVGEKGDPVDNEKVLVGLRKQLAEKVWVHTTQIFDKVTK</sequence>
<dbReference type="AlphaFoldDB" id="A0A9P8VZG1"/>
<dbReference type="Proteomes" id="UP000777438">
    <property type="component" value="Unassembled WGS sequence"/>
</dbReference>
<evidence type="ECO:0000313" key="3">
    <source>
        <dbReference type="Proteomes" id="UP000777438"/>
    </source>
</evidence>
<evidence type="ECO:0000313" key="2">
    <source>
        <dbReference type="EMBL" id="KAH6884864.1"/>
    </source>
</evidence>
<reference evidence="2 3" key="1">
    <citation type="journal article" date="2021" name="Nat. Commun.">
        <title>Genetic determinants of endophytism in the Arabidopsis root mycobiome.</title>
        <authorList>
            <person name="Mesny F."/>
            <person name="Miyauchi S."/>
            <person name="Thiergart T."/>
            <person name="Pickel B."/>
            <person name="Atanasova L."/>
            <person name="Karlsson M."/>
            <person name="Huettel B."/>
            <person name="Barry K.W."/>
            <person name="Haridas S."/>
            <person name="Chen C."/>
            <person name="Bauer D."/>
            <person name="Andreopoulos W."/>
            <person name="Pangilinan J."/>
            <person name="LaButti K."/>
            <person name="Riley R."/>
            <person name="Lipzen A."/>
            <person name="Clum A."/>
            <person name="Drula E."/>
            <person name="Henrissat B."/>
            <person name="Kohler A."/>
            <person name="Grigoriev I.V."/>
            <person name="Martin F.M."/>
            <person name="Hacquard S."/>
        </authorList>
    </citation>
    <scope>NUCLEOTIDE SEQUENCE [LARGE SCALE GENOMIC DNA]</scope>
    <source>
        <strain evidence="2 3">MPI-CAGE-CH-0241</strain>
    </source>
</reference>
<dbReference type="InterPro" id="IPR036291">
    <property type="entry name" value="NAD(P)-bd_dom_sf"/>
</dbReference>